<feature type="coiled-coil region" evidence="1">
    <location>
        <begin position="133"/>
        <end position="167"/>
    </location>
</feature>
<dbReference type="EMBL" id="BLYV01000459">
    <property type="protein sequence ID" value="GFP14371.1"/>
    <property type="molecule type" value="Genomic_DNA"/>
</dbReference>
<dbReference type="Proteomes" id="UP000630086">
    <property type="component" value="Unassembled WGS sequence"/>
</dbReference>
<proteinExistence type="predicted"/>
<reference evidence="2" key="1">
    <citation type="submission" date="2020-07" db="EMBL/GenBank/DDBJ databases">
        <title>Draft genome sequence of Lactobacillus helveticus strain JCM 1062.</title>
        <authorList>
            <person name="Endo A."/>
            <person name="Maeno S."/>
            <person name="Kido Y."/>
        </authorList>
    </citation>
    <scope>NUCLEOTIDE SEQUENCE</scope>
    <source>
        <strain evidence="2">JCM 1062</strain>
    </source>
</reference>
<organism evidence="2 3">
    <name type="scientific">Lactobacillus helveticus</name>
    <name type="common">Lactobacillus suntoryeus</name>
    <dbReference type="NCBI Taxonomy" id="1587"/>
    <lineage>
        <taxon>Bacteria</taxon>
        <taxon>Bacillati</taxon>
        <taxon>Bacillota</taxon>
        <taxon>Bacilli</taxon>
        <taxon>Lactobacillales</taxon>
        <taxon>Lactobacillaceae</taxon>
        <taxon>Lactobacillus</taxon>
    </lineage>
</organism>
<dbReference type="AlphaFoldDB" id="A0AAV4E7Y8"/>
<evidence type="ECO:0000313" key="2">
    <source>
        <dbReference type="EMBL" id="GFP14371.1"/>
    </source>
</evidence>
<comment type="caution">
    <text evidence="2">The sequence shown here is derived from an EMBL/GenBank/DDBJ whole genome shotgun (WGS) entry which is preliminary data.</text>
</comment>
<protein>
    <submittedName>
        <fullName evidence="2">Uncharacterized protein</fullName>
    </submittedName>
</protein>
<evidence type="ECO:0000313" key="3">
    <source>
        <dbReference type="Proteomes" id="UP000630086"/>
    </source>
</evidence>
<evidence type="ECO:0000256" key="1">
    <source>
        <dbReference type="SAM" id="Coils"/>
    </source>
</evidence>
<accession>A0AAV4E7Y8</accession>
<gene>
    <name evidence="2" type="ORF">LHEJCM1062_22430</name>
</gene>
<name>A0AAV4E7Y8_LACHE</name>
<keyword evidence="1" id="KW-0175">Coiled coil</keyword>
<dbReference type="RefSeq" id="WP_020829167.1">
    <property type="nucleotide sequence ID" value="NZ_AP023028.1"/>
</dbReference>
<sequence>MKAHEKEFLDKTKDLKNKFNEIKNDPSFIYNPKKPDGAHLINVRSVGEGMVEHTEIMNAIIVPEWAFNAEFLDEKHETAKIQFENYYADKNESLPQNMWQTPVKFVYDYCSYDYTFGSFSEKLDNYSEDFISYDEALEKFQAYQEDMIKLNELIAEAENKRKNLNSN</sequence>